<evidence type="ECO:0000313" key="7">
    <source>
        <dbReference type="Proteomes" id="UP000031561"/>
    </source>
</evidence>
<sequence>MKPPWQNFKREALFSAVLRQGGLWVLGQGLLILLFVTLPTKPLPLPHDFWPVQGRLHWLASLGCALTALIFLGRGLLDLGSNLTPFPYPRSEGTLVQTGIYRLIRHPLYSGLILLELAWCLFTLSWTHALAALALGSFLDQKANQEEEWLQEQYGEYAQYQERVKKLIPFVY</sequence>
<reference evidence="6 7" key="1">
    <citation type="journal article" date="2015" name="Genome Announc.">
        <title>Draft Genome Sequence of Filamentous Marine Cyanobacterium Lyngbya confervoides Strain BDU141951.</title>
        <authorList>
            <person name="Chandrababunaidu M.M."/>
            <person name="Sen D."/>
            <person name="Tripathy S."/>
        </authorList>
    </citation>
    <scope>NUCLEOTIDE SEQUENCE [LARGE SCALE GENOMIC DNA]</scope>
    <source>
        <strain evidence="6 7">BDU141951</strain>
    </source>
</reference>
<dbReference type="RefSeq" id="WP_166280782.1">
    <property type="nucleotide sequence ID" value="NZ_JTHE03000035.1"/>
</dbReference>
<evidence type="ECO:0000256" key="2">
    <source>
        <dbReference type="ARBA" id="ARBA00022692"/>
    </source>
</evidence>
<dbReference type="InterPro" id="IPR007269">
    <property type="entry name" value="ICMT_MeTrfase"/>
</dbReference>
<feature type="transmembrane region" description="Helical" evidence="5">
    <location>
        <begin position="58"/>
        <end position="77"/>
    </location>
</feature>
<comment type="caution">
    <text evidence="6">The sequence shown here is derived from an EMBL/GenBank/DDBJ whole genome shotgun (WGS) entry which is preliminary data.</text>
</comment>
<dbReference type="Pfam" id="PF04140">
    <property type="entry name" value="ICMT"/>
    <property type="match status" value="1"/>
</dbReference>
<dbReference type="GO" id="GO:0016740">
    <property type="term" value="F:transferase activity"/>
    <property type="evidence" value="ECO:0007669"/>
    <property type="project" value="UniProtKB-ARBA"/>
</dbReference>
<keyword evidence="4 5" id="KW-0472">Membrane</keyword>
<keyword evidence="2 5" id="KW-0812">Transmembrane</keyword>
<dbReference type="AlphaFoldDB" id="A0ABD4T1B8"/>
<feature type="transmembrane region" description="Helical" evidence="5">
    <location>
        <begin position="112"/>
        <end position="139"/>
    </location>
</feature>
<accession>A0ABD4T1B8</accession>
<protein>
    <submittedName>
        <fullName evidence="6">Isoprenylcysteine carboxylmethyltransferase family protein</fullName>
    </submittedName>
</protein>
<keyword evidence="7" id="KW-1185">Reference proteome</keyword>
<evidence type="ECO:0000256" key="4">
    <source>
        <dbReference type="ARBA" id="ARBA00023136"/>
    </source>
</evidence>
<dbReference type="Proteomes" id="UP000031561">
    <property type="component" value="Unassembled WGS sequence"/>
</dbReference>
<dbReference type="PANTHER" id="PTHR12714:SF24">
    <property type="entry name" value="SLR1182 PROTEIN"/>
    <property type="match status" value="1"/>
</dbReference>
<evidence type="ECO:0000256" key="5">
    <source>
        <dbReference type="SAM" id="Phobius"/>
    </source>
</evidence>
<name>A0ABD4T1B8_9CYAN</name>
<feature type="transmembrane region" description="Helical" evidence="5">
    <location>
        <begin position="21"/>
        <end position="38"/>
    </location>
</feature>
<evidence type="ECO:0000256" key="3">
    <source>
        <dbReference type="ARBA" id="ARBA00022989"/>
    </source>
</evidence>
<dbReference type="Gene3D" id="1.20.120.1630">
    <property type="match status" value="1"/>
</dbReference>
<keyword evidence="3 5" id="KW-1133">Transmembrane helix</keyword>
<dbReference type="EMBL" id="JTHE03000035">
    <property type="protein sequence ID" value="MCM1982230.1"/>
    <property type="molecule type" value="Genomic_DNA"/>
</dbReference>
<evidence type="ECO:0000256" key="1">
    <source>
        <dbReference type="ARBA" id="ARBA00004141"/>
    </source>
</evidence>
<dbReference type="GO" id="GO:0016020">
    <property type="term" value="C:membrane"/>
    <property type="evidence" value="ECO:0007669"/>
    <property type="project" value="UniProtKB-SubCell"/>
</dbReference>
<proteinExistence type="predicted"/>
<comment type="subcellular location">
    <subcellularLocation>
        <location evidence="1">Membrane</location>
        <topology evidence="1">Multi-pass membrane protein</topology>
    </subcellularLocation>
</comment>
<gene>
    <name evidence="6" type="ORF">QQ91_0005230</name>
</gene>
<organism evidence="6 7">
    <name type="scientific">Lyngbya confervoides BDU141951</name>
    <dbReference type="NCBI Taxonomy" id="1574623"/>
    <lineage>
        <taxon>Bacteria</taxon>
        <taxon>Bacillati</taxon>
        <taxon>Cyanobacteriota</taxon>
        <taxon>Cyanophyceae</taxon>
        <taxon>Oscillatoriophycideae</taxon>
        <taxon>Oscillatoriales</taxon>
        <taxon>Microcoleaceae</taxon>
        <taxon>Lyngbya</taxon>
    </lineage>
</organism>
<evidence type="ECO:0000313" key="6">
    <source>
        <dbReference type="EMBL" id="MCM1982230.1"/>
    </source>
</evidence>
<dbReference type="PANTHER" id="PTHR12714">
    <property type="entry name" value="PROTEIN-S ISOPRENYLCYSTEINE O-METHYLTRANSFERASE"/>
    <property type="match status" value="1"/>
</dbReference>